<dbReference type="Pfam" id="PF13411">
    <property type="entry name" value="MerR_1"/>
    <property type="match status" value="1"/>
</dbReference>
<dbReference type="EMBL" id="JAGGKG010000021">
    <property type="protein sequence ID" value="MBP1907042.1"/>
    <property type="molecule type" value="Genomic_DNA"/>
</dbReference>
<dbReference type="PANTHER" id="PTHR30204">
    <property type="entry name" value="REDOX-CYCLING DRUG-SENSING TRANSCRIPTIONAL ACTIVATOR SOXR"/>
    <property type="match status" value="1"/>
</dbReference>
<dbReference type="PRINTS" id="PR00040">
    <property type="entry name" value="HTHMERR"/>
</dbReference>
<evidence type="ECO:0000256" key="2">
    <source>
        <dbReference type="ARBA" id="ARBA00023015"/>
    </source>
</evidence>
<keyword evidence="2" id="KW-0805">Transcription regulation</keyword>
<evidence type="ECO:0000256" key="4">
    <source>
        <dbReference type="ARBA" id="ARBA00023163"/>
    </source>
</evidence>
<dbReference type="SUPFAM" id="SSF46955">
    <property type="entry name" value="Putative DNA-binding domain"/>
    <property type="match status" value="1"/>
</dbReference>
<dbReference type="RefSeq" id="WP_210090631.1">
    <property type="nucleotide sequence ID" value="NZ_JAGGKG010000021.1"/>
</dbReference>
<dbReference type="Proteomes" id="UP001519272">
    <property type="component" value="Unassembled WGS sequence"/>
</dbReference>
<dbReference type="Gene3D" id="1.10.1660.10">
    <property type="match status" value="1"/>
</dbReference>
<keyword evidence="4" id="KW-0804">Transcription</keyword>
<comment type="caution">
    <text evidence="6">The sequence shown here is derived from an EMBL/GenBank/DDBJ whole genome shotgun (WGS) entry which is preliminary data.</text>
</comment>
<sequence>MKDEITISELAKLMQVSVHQIRYFEEKGILMPAYIADNQYRMYGIDEIYQLAHILLLRKMGLSVQVIKECFRGLSSVQMRSLFSQALSDTEAAIAQLIDTKSFITRLLQEQESLDDKKNEAENETLYSIVHREEMALSLWFRMQEPATLNAKLLTQQQGKVPNLFEADIHYVYDQSGSVGIYTPSNQANYNQESDNIASGDLVLPVGTYLSRQLSVTNEMELDEHISQFYALVTHQGYDEDVPLIIVEKSYLSLFTPQQIHYELLLKLKENNKV</sequence>
<organism evidence="6 7">
    <name type="scientific">Paenibacillus turicensis</name>
    <dbReference type="NCBI Taxonomy" id="160487"/>
    <lineage>
        <taxon>Bacteria</taxon>
        <taxon>Bacillati</taxon>
        <taxon>Bacillota</taxon>
        <taxon>Bacilli</taxon>
        <taxon>Bacillales</taxon>
        <taxon>Paenibacillaceae</taxon>
        <taxon>Paenibacillus</taxon>
    </lineage>
</organism>
<evidence type="ECO:0000313" key="6">
    <source>
        <dbReference type="EMBL" id="MBP1907042.1"/>
    </source>
</evidence>
<keyword evidence="1" id="KW-0678">Repressor</keyword>
<dbReference type="InterPro" id="IPR047057">
    <property type="entry name" value="MerR_fam"/>
</dbReference>
<evidence type="ECO:0000256" key="3">
    <source>
        <dbReference type="ARBA" id="ARBA00023125"/>
    </source>
</evidence>
<dbReference type="PANTHER" id="PTHR30204:SF69">
    <property type="entry name" value="MERR-FAMILY TRANSCRIPTIONAL REGULATOR"/>
    <property type="match status" value="1"/>
</dbReference>
<dbReference type="InterPro" id="IPR000551">
    <property type="entry name" value="MerR-type_HTH_dom"/>
</dbReference>
<proteinExistence type="predicted"/>
<evidence type="ECO:0000256" key="1">
    <source>
        <dbReference type="ARBA" id="ARBA00022491"/>
    </source>
</evidence>
<protein>
    <submittedName>
        <fullName evidence="6">DNA-binding transcriptional MerR regulator</fullName>
    </submittedName>
</protein>
<evidence type="ECO:0000259" key="5">
    <source>
        <dbReference type="PROSITE" id="PS50937"/>
    </source>
</evidence>
<accession>A0ABS4FWT5</accession>
<keyword evidence="7" id="KW-1185">Reference proteome</keyword>
<feature type="domain" description="HTH merR-type" evidence="5">
    <location>
        <begin position="4"/>
        <end position="73"/>
    </location>
</feature>
<gene>
    <name evidence="6" type="ORF">J2Z32_003707</name>
</gene>
<dbReference type="GO" id="GO:0003677">
    <property type="term" value="F:DNA binding"/>
    <property type="evidence" value="ECO:0007669"/>
    <property type="project" value="UniProtKB-KW"/>
</dbReference>
<dbReference type="InterPro" id="IPR009061">
    <property type="entry name" value="DNA-bd_dom_put_sf"/>
</dbReference>
<evidence type="ECO:0000313" key="7">
    <source>
        <dbReference type="Proteomes" id="UP001519272"/>
    </source>
</evidence>
<dbReference type="SMART" id="SM00422">
    <property type="entry name" value="HTH_MERR"/>
    <property type="match status" value="1"/>
</dbReference>
<keyword evidence="3 6" id="KW-0238">DNA-binding</keyword>
<reference evidence="6 7" key="1">
    <citation type="submission" date="2021-03" db="EMBL/GenBank/DDBJ databases">
        <title>Genomic Encyclopedia of Type Strains, Phase IV (KMG-IV): sequencing the most valuable type-strain genomes for metagenomic binning, comparative biology and taxonomic classification.</title>
        <authorList>
            <person name="Goeker M."/>
        </authorList>
    </citation>
    <scope>NUCLEOTIDE SEQUENCE [LARGE SCALE GENOMIC DNA]</scope>
    <source>
        <strain evidence="6 7">DSM 14349</strain>
    </source>
</reference>
<name>A0ABS4FWT5_9BACL</name>
<dbReference type="PROSITE" id="PS50937">
    <property type="entry name" value="HTH_MERR_2"/>
    <property type="match status" value="1"/>
</dbReference>